<dbReference type="InterPro" id="IPR011989">
    <property type="entry name" value="ARM-like"/>
</dbReference>
<dbReference type="Proteomes" id="UP000807504">
    <property type="component" value="Unassembled WGS sequence"/>
</dbReference>
<reference evidence="1" key="2">
    <citation type="submission" date="2020-06" db="EMBL/GenBank/DDBJ databases">
        <authorList>
            <person name="Sheffer M."/>
        </authorList>
    </citation>
    <scope>NUCLEOTIDE SEQUENCE</scope>
</reference>
<dbReference type="InterPro" id="IPR016024">
    <property type="entry name" value="ARM-type_fold"/>
</dbReference>
<comment type="caution">
    <text evidence="1">The sequence shown here is derived from an EMBL/GenBank/DDBJ whole genome shotgun (WGS) entry which is preliminary data.</text>
</comment>
<dbReference type="Gene3D" id="1.25.10.10">
    <property type="entry name" value="Leucine-rich Repeat Variant"/>
    <property type="match status" value="1"/>
</dbReference>
<reference evidence="1" key="1">
    <citation type="journal article" date="2020" name="bioRxiv">
        <title>Chromosome-level reference genome of the European wasp spider Argiope bruennichi: a resource for studies on range expansion and evolutionary adaptation.</title>
        <authorList>
            <person name="Sheffer M.M."/>
            <person name="Hoppe A."/>
            <person name="Krehenwinkel H."/>
            <person name="Uhl G."/>
            <person name="Kuss A.W."/>
            <person name="Jensen L."/>
            <person name="Jensen C."/>
            <person name="Gillespie R.G."/>
            <person name="Hoff K.J."/>
            <person name="Prost S."/>
        </authorList>
    </citation>
    <scope>NUCLEOTIDE SEQUENCE</scope>
</reference>
<keyword evidence="2" id="KW-1185">Reference proteome</keyword>
<evidence type="ECO:0000313" key="1">
    <source>
        <dbReference type="EMBL" id="KAF8763840.1"/>
    </source>
</evidence>
<accession>A0A8T0E322</accession>
<dbReference type="AlphaFoldDB" id="A0A8T0E322"/>
<name>A0A8T0E322_ARGBR</name>
<proteinExistence type="predicted"/>
<dbReference type="SUPFAM" id="SSF48371">
    <property type="entry name" value="ARM repeat"/>
    <property type="match status" value="1"/>
</dbReference>
<evidence type="ECO:0000313" key="2">
    <source>
        <dbReference type="Proteomes" id="UP000807504"/>
    </source>
</evidence>
<protein>
    <submittedName>
        <fullName evidence="1">Uncharacterized protein</fullName>
    </submittedName>
</protein>
<sequence length="227" mass="25756">MDFKNLISCIHYHEDSQDKDVILETLKTIIDICSIEIHSQMYMSKRSVFEVLQTILKKQSFPTAVQKNALVLISTILYHNTKCQDYFSACDGFLVLKRCFQKYFDTLLLDMKICNGVTGKETYQAINNIIGIISSASLDHGSNKSYVLETENFDAFLKRCLQLGNAELSSACKYLLQVCLMNKGFSPFNSNRYVQVIVLPKKTCVQHGLSSSVELMEVISLEDITQC</sequence>
<dbReference type="EMBL" id="JABXBU010002231">
    <property type="protein sequence ID" value="KAF8763840.1"/>
    <property type="molecule type" value="Genomic_DNA"/>
</dbReference>
<gene>
    <name evidence="1" type="ORF">HNY73_021975</name>
</gene>
<organism evidence="1 2">
    <name type="scientific">Argiope bruennichi</name>
    <name type="common">Wasp spider</name>
    <name type="synonym">Aranea bruennichi</name>
    <dbReference type="NCBI Taxonomy" id="94029"/>
    <lineage>
        <taxon>Eukaryota</taxon>
        <taxon>Metazoa</taxon>
        <taxon>Ecdysozoa</taxon>
        <taxon>Arthropoda</taxon>
        <taxon>Chelicerata</taxon>
        <taxon>Arachnida</taxon>
        <taxon>Araneae</taxon>
        <taxon>Araneomorphae</taxon>
        <taxon>Entelegynae</taxon>
        <taxon>Araneoidea</taxon>
        <taxon>Araneidae</taxon>
        <taxon>Argiope</taxon>
    </lineage>
</organism>